<evidence type="ECO:0000256" key="1">
    <source>
        <dbReference type="SAM" id="Phobius"/>
    </source>
</evidence>
<dbReference type="Proteomes" id="UP001595909">
    <property type="component" value="Unassembled WGS sequence"/>
</dbReference>
<proteinExistence type="predicted"/>
<dbReference type="RefSeq" id="WP_274187038.1">
    <property type="nucleotide sequence ID" value="NZ_BAABHN010000049.1"/>
</dbReference>
<sequence length="221" mass="22040">MGSAIGAVLPLALGVALSPIPIIAVVLMLATPRAGVNGTSFLLGWLIGLSVVGTIVLLLSGGSDGSAPARWVDVVSLLLGVALIVLAGLQWRRRPRSGTAALPGWMASIDRFSPLTSAGLGLALSAANPKNLLITVGAAAAIAETGMSPGGQAVTLGLFVLLGTLGPAVPPAIYLGLGARSQRILGRLRGWMAAHNTAILCVLLAVIGLKLVGDGISALVG</sequence>
<dbReference type="EMBL" id="JBHSIM010000049">
    <property type="protein sequence ID" value="MFC4835336.1"/>
    <property type="molecule type" value="Genomic_DNA"/>
</dbReference>
<comment type="caution">
    <text evidence="2">The sequence shown here is derived from an EMBL/GenBank/DDBJ whole genome shotgun (WGS) entry which is preliminary data.</text>
</comment>
<feature type="transmembrane region" description="Helical" evidence="1">
    <location>
        <begin position="198"/>
        <end position="220"/>
    </location>
</feature>
<name>A0ABV9RMH4_9PSEU</name>
<feature type="transmembrane region" description="Helical" evidence="1">
    <location>
        <begin position="156"/>
        <end position="177"/>
    </location>
</feature>
<accession>A0ABV9RMH4</accession>
<feature type="transmembrane region" description="Helical" evidence="1">
    <location>
        <begin position="7"/>
        <end position="30"/>
    </location>
</feature>
<keyword evidence="1" id="KW-0812">Transmembrane</keyword>
<keyword evidence="1" id="KW-0472">Membrane</keyword>
<reference evidence="3" key="1">
    <citation type="journal article" date="2019" name="Int. J. Syst. Evol. Microbiol.">
        <title>The Global Catalogue of Microorganisms (GCM) 10K type strain sequencing project: providing services to taxonomists for standard genome sequencing and annotation.</title>
        <authorList>
            <consortium name="The Broad Institute Genomics Platform"/>
            <consortium name="The Broad Institute Genome Sequencing Center for Infectious Disease"/>
            <person name="Wu L."/>
            <person name="Ma J."/>
        </authorList>
    </citation>
    <scope>NUCLEOTIDE SEQUENCE [LARGE SCALE GENOMIC DNA]</scope>
    <source>
        <strain evidence="3">CCUG 50347</strain>
    </source>
</reference>
<feature type="transmembrane region" description="Helical" evidence="1">
    <location>
        <begin position="42"/>
        <end position="59"/>
    </location>
</feature>
<dbReference type="Pfam" id="PF11139">
    <property type="entry name" value="SfLAP"/>
    <property type="match status" value="1"/>
</dbReference>
<evidence type="ECO:0000313" key="3">
    <source>
        <dbReference type="Proteomes" id="UP001595909"/>
    </source>
</evidence>
<keyword evidence="1" id="KW-1133">Transmembrane helix</keyword>
<protein>
    <submittedName>
        <fullName evidence="2">GAP family protein</fullName>
    </submittedName>
</protein>
<organism evidence="2 3">
    <name type="scientific">Actinomycetospora chibensis</name>
    <dbReference type="NCBI Taxonomy" id="663606"/>
    <lineage>
        <taxon>Bacteria</taxon>
        <taxon>Bacillati</taxon>
        <taxon>Actinomycetota</taxon>
        <taxon>Actinomycetes</taxon>
        <taxon>Pseudonocardiales</taxon>
        <taxon>Pseudonocardiaceae</taxon>
        <taxon>Actinomycetospora</taxon>
    </lineage>
</organism>
<gene>
    <name evidence="2" type="ORF">ACFPEL_23200</name>
</gene>
<dbReference type="InterPro" id="IPR021315">
    <property type="entry name" value="Gap/Sap"/>
</dbReference>
<feature type="transmembrane region" description="Helical" evidence="1">
    <location>
        <begin position="71"/>
        <end position="91"/>
    </location>
</feature>
<keyword evidence="3" id="KW-1185">Reference proteome</keyword>
<evidence type="ECO:0000313" key="2">
    <source>
        <dbReference type="EMBL" id="MFC4835336.1"/>
    </source>
</evidence>